<dbReference type="RefSeq" id="WP_109905234.1">
    <property type="nucleotide sequence ID" value="NZ_QGLE01000005.1"/>
</dbReference>
<proteinExistence type="predicted"/>
<protein>
    <recommendedName>
        <fullName evidence="4">DUF3592 domain-containing protein</fullName>
    </recommendedName>
</protein>
<keyword evidence="3" id="KW-1185">Reference proteome</keyword>
<evidence type="ECO:0000313" key="3">
    <source>
        <dbReference type="Proteomes" id="UP000245461"/>
    </source>
</evidence>
<sequence>MDHAAMSPLGRIASPLVLAAAGIAGAWATTASFERASVLWQEPDWPAATAEVLDITEDAAAGFRLHVRFMPRGHGPVDAVTRDPIGEAQVAILREAAQKTAGGKPTALVYYRPDQPRDVRVGGHERGARAMAAGFGALGLLLAVLSILALGRAGGAAVSLAESRPSGNIAPGSKSPR</sequence>
<dbReference type="AlphaFoldDB" id="A0A317EBM5"/>
<dbReference type="Proteomes" id="UP000245461">
    <property type="component" value="Unassembled WGS sequence"/>
</dbReference>
<keyword evidence="1" id="KW-1133">Transmembrane helix</keyword>
<feature type="transmembrane region" description="Helical" evidence="1">
    <location>
        <begin position="130"/>
        <end position="150"/>
    </location>
</feature>
<dbReference type="OrthoDB" id="10005979at2"/>
<name>A0A317EBM5_9PROT</name>
<evidence type="ECO:0000256" key="1">
    <source>
        <dbReference type="SAM" id="Phobius"/>
    </source>
</evidence>
<reference evidence="2 3" key="1">
    <citation type="submission" date="2018-05" db="EMBL/GenBank/DDBJ databases">
        <title>Zavarzinia sp. HR-AS.</title>
        <authorList>
            <person name="Lee Y."/>
            <person name="Jeon C.O."/>
        </authorList>
    </citation>
    <scope>NUCLEOTIDE SEQUENCE [LARGE SCALE GENOMIC DNA]</scope>
    <source>
        <strain evidence="2 3">HR-AS</strain>
    </source>
</reference>
<organism evidence="2 3">
    <name type="scientific">Zavarzinia aquatilis</name>
    <dbReference type="NCBI Taxonomy" id="2211142"/>
    <lineage>
        <taxon>Bacteria</taxon>
        <taxon>Pseudomonadati</taxon>
        <taxon>Pseudomonadota</taxon>
        <taxon>Alphaproteobacteria</taxon>
        <taxon>Rhodospirillales</taxon>
        <taxon>Zavarziniaceae</taxon>
        <taxon>Zavarzinia</taxon>
    </lineage>
</organism>
<accession>A0A317EBM5</accession>
<evidence type="ECO:0008006" key="4">
    <source>
        <dbReference type="Google" id="ProtNLM"/>
    </source>
</evidence>
<dbReference type="EMBL" id="QGLE01000005">
    <property type="protein sequence ID" value="PWR22733.1"/>
    <property type="molecule type" value="Genomic_DNA"/>
</dbReference>
<keyword evidence="1" id="KW-0472">Membrane</keyword>
<gene>
    <name evidence="2" type="ORF">DKG74_09855</name>
</gene>
<comment type="caution">
    <text evidence="2">The sequence shown here is derived from an EMBL/GenBank/DDBJ whole genome shotgun (WGS) entry which is preliminary data.</text>
</comment>
<keyword evidence="1" id="KW-0812">Transmembrane</keyword>
<evidence type="ECO:0000313" key="2">
    <source>
        <dbReference type="EMBL" id="PWR22733.1"/>
    </source>
</evidence>